<accession>A0A0F9HE55</accession>
<comment type="caution">
    <text evidence="1">The sequence shown here is derived from an EMBL/GenBank/DDBJ whole genome shotgun (WGS) entry which is preliminary data.</text>
</comment>
<name>A0A0F9HE55_9ZZZZ</name>
<protein>
    <submittedName>
        <fullName evidence="1">Uncharacterized protein</fullName>
    </submittedName>
</protein>
<reference evidence="1" key="1">
    <citation type="journal article" date="2015" name="Nature">
        <title>Complex archaea that bridge the gap between prokaryotes and eukaryotes.</title>
        <authorList>
            <person name="Spang A."/>
            <person name="Saw J.H."/>
            <person name="Jorgensen S.L."/>
            <person name="Zaremba-Niedzwiedzka K."/>
            <person name="Martijn J."/>
            <person name="Lind A.E."/>
            <person name="van Eijk R."/>
            <person name="Schleper C."/>
            <person name="Guy L."/>
            <person name="Ettema T.J."/>
        </authorList>
    </citation>
    <scope>NUCLEOTIDE SEQUENCE</scope>
</reference>
<sequence length="48" mass="5566">MSLNDKALENKVMKSCQTCSYENVCCYQDGRYIQCRTIIIRVTKEGTK</sequence>
<dbReference type="EMBL" id="LAZR01015376">
    <property type="protein sequence ID" value="KKM13457.1"/>
    <property type="molecule type" value="Genomic_DNA"/>
</dbReference>
<evidence type="ECO:0000313" key="1">
    <source>
        <dbReference type="EMBL" id="KKM13457.1"/>
    </source>
</evidence>
<proteinExistence type="predicted"/>
<organism evidence="1">
    <name type="scientific">marine sediment metagenome</name>
    <dbReference type="NCBI Taxonomy" id="412755"/>
    <lineage>
        <taxon>unclassified sequences</taxon>
        <taxon>metagenomes</taxon>
        <taxon>ecological metagenomes</taxon>
    </lineage>
</organism>
<dbReference type="AlphaFoldDB" id="A0A0F9HE55"/>
<gene>
    <name evidence="1" type="ORF">LCGC14_1716010</name>
</gene>